<dbReference type="AlphaFoldDB" id="A0A0P9CPR3"/>
<evidence type="ECO:0008006" key="3">
    <source>
        <dbReference type="Google" id="ProtNLM"/>
    </source>
</evidence>
<name>A0A0P9CPR3_9CHLR</name>
<dbReference type="InterPro" id="IPR053224">
    <property type="entry name" value="Sensory_adhesion_molecule"/>
</dbReference>
<dbReference type="PANTHER" id="PTHR31460">
    <property type="match status" value="1"/>
</dbReference>
<dbReference type="InterPro" id="IPR011042">
    <property type="entry name" value="6-blade_b-propeller_TolB-like"/>
</dbReference>
<sequence>FYVSSTTDGTIFRANVKSNAAAQTFLPGGSDGRTSATGMKVDSKGRLFISGGATGQMFVYNTADGALLGKFNGLRQPTFINDVTVVPNGDAFFTDSQSPVLYRIYTAPDGKPASEDWLDLNGTAIQYQQGFNLNGIASTADGAYLIVVQSNTGKLFRISTSTKEVMEISLGGQTVTNGDGILLDGQTLYVVRNQNGVIVKITLANDFASGTVVSSTSNELFAYPTTIAKADSNLLVVNSQFNKRGDNVKP</sequence>
<evidence type="ECO:0000313" key="1">
    <source>
        <dbReference type="EMBL" id="KPV48019.1"/>
    </source>
</evidence>
<dbReference type="Proteomes" id="UP000050509">
    <property type="component" value="Unassembled WGS sequence"/>
</dbReference>
<proteinExistence type="predicted"/>
<evidence type="ECO:0000313" key="2">
    <source>
        <dbReference type="Proteomes" id="UP000050509"/>
    </source>
</evidence>
<organism evidence="1 2">
    <name type="scientific">Kouleothrix aurantiaca</name>
    <dbReference type="NCBI Taxonomy" id="186479"/>
    <lineage>
        <taxon>Bacteria</taxon>
        <taxon>Bacillati</taxon>
        <taxon>Chloroflexota</taxon>
        <taxon>Chloroflexia</taxon>
        <taxon>Chloroflexales</taxon>
        <taxon>Roseiflexineae</taxon>
        <taxon>Roseiflexaceae</taxon>
        <taxon>Kouleothrix</taxon>
    </lineage>
</organism>
<comment type="caution">
    <text evidence="1">The sequence shown here is derived from an EMBL/GenBank/DDBJ whole genome shotgun (WGS) entry which is preliminary data.</text>
</comment>
<dbReference type="Gene3D" id="2.120.10.30">
    <property type="entry name" value="TolB, C-terminal domain"/>
    <property type="match status" value="1"/>
</dbReference>
<feature type="non-terminal residue" evidence="1">
    <location>
        <position position="250"/>
    </location>
</feature>
<dbReference type="PANTHER" id="PTHR31460:SF3">
    <property type="entry name" value="MESOCENTIN"/>
    <property type="match status" value="1"/>
</dbReference>
<reference evidence="1 2" key="1">
    <citation type="submission" date="2015-09" db="EMBL/GenBank/DDBJ databases">
        <title>Draft genome sequence of Kouleothrix aurantiaca JCM 19913.</title>
        <authorList>
            <person name="Hemp J."/>
        </authorList>
    </citation>
    <scope>NUCLEOTIDE SEQUENCE [LARGE SCALE GENOMIC DNA]</scope>
    <source>
        <strain evidence="1 2">COM-B</strain>
    </source>
</reference>
<dbReference type="EMBL" id="LJCR01003019">
    <property type="protein sequence ID" value="KPV48019.1"/>
    <property type="molecule type" value="Genomic_DNA"/>
</dbReference>
<accession>A0A0P9CPR3</accession>
<dbReference type="SUPFAM" id="SSF75011">
    <property type="entry name" value="3-carboxy-cis,cis-mucoante lactonizing enzyme"/>
    <property type="match status" value="1"/>
</dbReference>
<protein>
    <recommendedName>
        <fullName evidence="3">SMP-30/Gluconolactonase/LRE-like region domain-containing protein</fullName>
    </recommendedName>
</protein>
<feature type="non-terminal residue" evidence="1">
    <location>
        <position position="1"/>
    </location>
</feature>
<gene>
    <name evidence="1" type="ORF">SE17_40325</name>
</gene>
<keyword evidence="2" id="KW-1185">Reference proteome</keyword>